<name>A0AA36UH13_9NEIS</name>
<evidence type="ECO:0008006" key="6">
    <source>
        <dbReference type="Google" id="ProtNLM"/>
    </source>
</evidence>
<evidence type="ECO:0000313" key="4">
    <source>
        <dbReference type="Proteomes" id="UP000004982"/>
    </source>
</evidence>
<evidence type="ECO:0000256" key="1">
    <source>
        <dbReference type="SAM" id="SignalP"/>
    </source>
</evidence>
<sequence length="309" mass="36100">MKPFIRAASLLFLAAASALVSGKDFIIYDRMDYVGKPDLTADKLSKVFLIYESELVMPDPAGKRKHGVLNEKRIRELARQSYREGYRTISTDIETWFAEKDGQILTPQELKTDFARMYRIFKEENPRAYISNYGLPDEHLHAIRYYQTQADNEAVLAKWRQFSKRRQMSAAISDYANPVFYITTPDLAQWEKDVQTTVAEIRKRYPDKKIIGYLWPQYYSASNSPYFKQFIDAERWQKMLEISSKYMDGVIIWSDKRDENHQIVRWNDPRIQAIMRATKSFIAAHPKDIAVEALQPPTSSKSLKNSKLK</sequence>
<feature type="signal peptide" evidence="1">
    <location>
        <begin position="1"/>
        <end position="22"/>
    </location>
</feature>
<reference evidence="3 5" key="2">
    <citation type="submission" date="2022-03" db="EMBL/GenBank/DDBJ databases">
        <title>Genome sequencing of Neisseria macacae.</title>
        <authorList>
            <person name="Baek M.-G."/>
        </authorList>
    </citation>
    <scope>NUCLEOTIDE SEQUENCE [LARGE SCALE GENOMIC DNA]</scope>
    <source>
        <strain evidence="3 5">ATCC 33926</strain>
    </source>
</reference>
<protein>
    <recommendedName>
        <fullName evidence="6">Hyaluronidase</fullName>
    </recommendedName>
</protein>
<reference evidence="2 4" key="1">
    <citation type="submission" date="2011-05" db="EMBL/GenBank/DDBJ databases">
        <authorList>
            <person name="Muzny D."/>
            <person name="Qin X."/>
            <person name="Deng J."/>
            <person name="Jiang H."/>
            <person name="Liu Y."/>
            <person name="Qu J."/>
            <person name="Song X.-Z."/>
            <person name="Zhang L."/>
            <person name="Thornton R."/>
            <person name="Coyle M."/>
            <person name="Francisco L."/>
            <person name="Jackson L."/>
            <person name="Javaid M."/>
            <person name="Korchina V."/>
            <person name="Kovar C."/>
            <person name="Mata R."/>
            <person name="Mathew T."/>
            <person name="Ngo R."/>
            <person name="Nguyen L."/>
            <person name="Nguyen N."/>
            <person name="Okwuonu G."/>
            <person name="Ongeri F."/>
            <person name="Pham C."/>
            <person name="Simmons D."/>
            <person name="Wilczek-Boney K."/>
            <person name="Hale W."/>
            <person name="Jakkamsetti A."/>
            <person name="Pham P."/>
            <person name="Ruth R."/>
            <person name="San Lucas F."/>
            <person name="Warren J."/>
            <person name="Zhang J."/>
            <person name="Zhao Z."/>
            <person name="Zhou C."/>
            <person name="Zhu D."/>
            <person name="Lee S."/>
            <person name="Bess C."/>
            <person name="Blankenburg K."/>
            <person name="Forbes L."/>
            <person name="Fu Q."/>
            <person name="Gubbala S."/>
            <person name="Hirani K."/>
            <person name="Jayaseelan J.C."/>
            <person name="Lara F."/>
            <person name="Munidasa M."/>
            <person name="Palculict T."/>
            <person name="Patil S."/>
            <person name="Pu L.-L."/>
            <person name="Saada N."/>
            <person name="Tang L."/>
            <person name="Weissenberger G."/>
            <person name="Zhu Y."/>
            <person name="Hemphill L."/>
            <person name="Shang Y."/>
            <person name="Youmans B."/>
            <person name="Ayvaz T."/>
            <person name="Ross M."/>
            <person name="Santibanez J."/>
            <person name="Aqrawi P."/>
            <person name="Gross S."/>
            <person name="Joshi V."/>
            <person name="Fowler G."/>
            <person name="Nazareth L."/>
            <person name="Reid J."/>
            <person name="Worley K."/>
            <person name="Petrosino J."/>
            <person name="Highlander S."/>
            <person name="Gibbs R."/>
        </authorList>
    </citation>
    <scope>NUCLEOTIDE SEQUENCE [LARGE SCALE GENOMIC DNA]</scope>
    <source>
        <strain evidence="2 4">ATCC 33926</strain>
    </source>
</reference>
<evidence type="ECO:0000313" key="5">
    <source>
        <dbReference type="Proteomes" id="UP000829455"/>
    </source>
</evidence>
<dbReference type="InterPro" id="IPR013785">
    <property type="entry name" value="Aldolase_TIM"/>
</dbReference>
<evidence type="ECO:0000313" key="2">
    <source>
        <dbReference type="EMBL" id="EGQ75064.1"/>
    </source>
</evidence>
<dbReference type="EMBL" id="AFQE01000128">
    <property type="protein sequence ID" value="EGQ75064.1"/>
    <property type="molecule type" value="Genomic_DNA"/>
</dbReference>
<accession>A0AA36UH13</accession>
<evidence type="ECO:0000313" key="3">
    <source>
        <dbReference type="EMBL" id="UNV85352.1"/>
    </source>
</evidence>
<feature type="chain" id="PRO_5041270656" description="Hyaluronidase" evidence="1">
    <location>
        <begin position="23"/>
        <end position="309"/>
    </location>
</feature>
<dbReference type="RefSeq" id="WP_003779899.1">
    <property type="nucleotide sequence ID" value="NZ_CP094241.1"/>
</dbReference>
<dbReference type="Gene3D" id="3.20.20.70">
    <property type="entry name" value="Aldolase class I"/>
    <property type="match status" value="1"/>
</dbReference>
<proteinExistence type="predicted"/>
<keyword evidence="5" id="KW-1185">Reference proteome</keyword>
<dbReference type="AlphaFoldDB" id="A0AA36UH13"/>
<dbReference type="Proteomes" id="UP000004982">
    <property type="component" value="Unassembled WGS sequence"/>
</dbReference>
<organism evidence="2 4">
    <name type="scientific">Neisseria macacae ATCC 33926</name>
    <dbReference type="NCBI Taxonomy" id="997348"/>
    <lineage>
        <taxon>Bacteria</taxon>
        <taxon>Pseudomonadati</taxon>
        <taxon>Pseudomonadota</taxon>
        <taxon>Betaproteobacteria</taxon>
        <taxon>Neisseriales</taxon>
        <taxon>Neisseriaceae</taxon>
        <taxon>Neisseria</taxon>
    </lineage>
</organism>
<dbReference type="Proteomes" id="UP000829455">
    <property type="component" value="Chromosome"/>
</dbReference>
<gene>
    <name evidence="2" type="ORF">HMPREF9418_2586</name>
    <name evidence="3" type="ORF">MON40_02160</name>
</gene>
<keyword evidence="1" id="KW-0732">Signal</keyword>
<dbReference type="EMBL" id="CP094241">
    <property type="protein sequence ID" value="UNV85352.1"/>
    <property type="molecule type" value="Genomic_DNA"/>
</dbReference>